<sequence length="103" mass="11460">MVDDAGDEGVVKTFILTPVHPQSGPAANPKHNLHAEESSHFLQQVLYQLLLGKTPMHWAAYRFVTATRVSMRTNGNIRKKNSRDKQRHPDFGVVQAAPQNSAT</sequence>
<accession>A0AAE1DS45</accession>
<evidence type="ECO:0000256" key="1">
    <source>
        <dbReference type="SAM" id="MobiDB-lite"/>
    </source>
</evidence>
<reference evidence="2" key="1">
    <citation type="journal article" date="2023" name="G3 (Bethesda)">
        <title>A reference genome for the long-term kleptoplast-retaining sea slug Elysia crispata morphotype clarki.</title>
        <authorList>
            <person name="Eastman K.E."/>
            <person name="Pendleton A.L."/>
            <person name="Shaikh M.A."/>
            <person name="Suttiyut T."/>
            <person name="Ogas R."/>
            <person name="Tomko P."/>
            <person name="Gavelis G."/>
            <person name="Widhalm J.R."/>
            <person name="Wisecaver J.H."/>
        </authorList>
    </citation>
    <scope>NUCLEOTIDE SEQUENCE</scope>
    <source>
        <strain evidence="2">ECLA1</strain>
    </source>
</reference>
<name>A0AAE1DS45_9GAST</name>
<feature type="region of interest" description="Disordered" evidence="1">
    <location>
        <begin position="72"/>
        <end position="103"/>
    </location>
</feature>
<dbReference type="AlphaFoldDB" id="A0AAE1DS45"/>
<dbReference type="EMBL" id="JAWDGP010002819">
    <property type="protein sequence ID" value="KAK3779653.1"/>
    <property type="molecule type" value="Genomic_DNA"/>
</dbReference>
<protein>
    <submittedName>
        <fullName evidence="2">Uncharacterized protein</fullName>
    </submittedName>
</protein>
<gene>
    <name evidence="2" type="ORF">RRG08_040376</name>
</gene>
<comment type="caution">
    <text evidence="2">The sequence shown here is derived from an EMBL/GenBank/DDBJ whole genome shotgun (WGS) entry which is preliminary data.</text>
</comment>
<dbReference type="Proteomes" id="UP001283361">
    <property type="component" value="Unassembled WGS sequence"/>
</dbReference>
<evidence type="ECO:0000313" key="2">
    <source>
        <dbReference type="EMBL" id="KAK3779653.1"/>
    </source>
</evidence>
<keyword evidence="3" id="KW-1185">Reference proteome</keyword>
<organism evidence="2 3">
    <name type="scientific">Elysia crispata</name>
    <name type="common">lettuce slug</name>
    <dbReference type="NCBI Taxonomy" id="231223"/>
    <lineage>
        <taxon>Eukaryota</taxon>
        <taxon>Metazoa</taxon>
        <taxon>Spiralia</taxon>
        <taxon>Lophotrochozoa</taxon>
        <taxon>Mollusca</taxon>
        <taxon>Gastropoda</taxon>
        <taxon>Heterobranchia</taxon>
        <taxon>Euthyneura</taxon>
        <taxon>Panpulmonata</taxon>
        <taxon>Sacoglossa</taxon>
        <taxon>Placobranchoidea</taxon>
        <taxon>Plakobranchidae</taxon>
        <taxon>Elysia</taxon>
    </lineage>
</organism>
<proteinExistence type="predicted"/>
<evidence type="ECO:0000313" key="3">
    <source>
        <dbReference type="Proteomes" id="UP001283361"/>
    </source>
</evidence>